<reference evidence="1" key="2">
    <citation type="journal article" date="2020" name="Nat. Commun.">
        <title>Large-scale genome sequencing of mycorrhizal fungi provides insights into the early evolution of symbiotic traits.</title>
        <authorList>
            <person name="Miyauchi S."/>
            <person name="Kiss E."/>
            <person name="Kuo A."/>
            <person name="Drula E."/>
            <person name="Kohler A."/>
            <person name="Sanchez-Garcia M."/>
            <person name="Morin E."/>
            <person name="Andreopoulos B."/>
            <person name="Barry K.W."/>
            <person name="Bonito G."/>
            <person name="Buee M."/>
            <person name="Carver A."/>
            <person name="Chen C."/>
            <person name="Cichocki N."/>
            <person name="Clum A."/>
            <person name="Culley D."/>
            <person name="Crous P.W."/>
            <person name="Fauchery L."/>
            <person name="Girlanda M."/>
            <person name="Hayes R.D."/>
            <person name="Keri Z."/>
            <person name="LaButti K."/>
            <person name="Lipzen A."/>
            <person name="Lombard V."/>
            <person name="Magnuson J."/>
            <person name="Maillard F."/>
            <person name="Murat C."/>
            <person name="Nolan M."/>
            <person name="Ohm R.A."/>
            <person name="Pangilinan J."/>
            <person name="Pereira M.F."/>
            <person name="Perotto S."/>
            <person name="Peter M."/>
            <person name="Pfister S."/>
            <person name="Riley R."/>
            <person name="Sitrit Y."/>
            <person name="Stielow J.B."/>
            <person name="Szollosi G."/>
            <person name="Zifcakova L."/>
            <person name="Stursova M."/>
            <person name="Spatafora J.W."/>
            <person name="Tedersoo L."/>
            <person name="Vaario L.M."/>
            <person name="Yamada A."/>
            <person name="Yan M."/>
            <person name="Wang P."/>
            <person name="Xu J."/>
            <person name="Bruns T."/>
            <person name="Baldrian P."/>
            <person name="Vilgalys R."/>
            <person name="Dunand C."/>
            <person name="Henrissat B."/>
            <person name="Grigoriev I.V."/>
            <person name="Hibbett D."/>
            <person name="Nagy L.G."/>
            <person name="Martin F.M."/>
        </authorList>
    </citation>
    <scope>NUCLEOTIDE SEQUENCE</scope>
    <source>
        <strain evidence="1">P2</strain>
    </source>
</reference>
<keyword evidence="1" id="KW-0808">Transferase</keyword>
<keyword evidence="1" id="KW-0489">Methyltransferase</keyword>
<evidence type="ECO:0000313" key="1">
    <source>
        <dbReference type="EMBL" id="KAF9647578.1"/>
    </source>
</evidence>
<evidence type="ECO:0000313" key="2">
    <source>
        <dbReference type="Proteomes" id="UP000886501"/>
    </source>
</evidence>
<gene>
    <name evidence="1" type="ORF">BDM02DRAFT_3116787</name>
</gene>
<keyword evidence="2" id="KW-1185">Reference proteome</keyword>
<proteinExistence type="predicted"/>
<accession>A0ACB6ZDX8</accession>
<name>A0ACB6ZDX8_THEGA</name>
<protein>
    <submittedName>
        <fullName evidence="1">S-adenosyl-L-methionine-dependent methyltransferase</fullName>
    </submittedName>
</protein>
<dbReference type="Proteomes" id="UP000886501">
    <property type="component" value="Unassembled WGS sequence"/>
</dbReference>
<sequence>MVHEIARVGFGEGTNELYDRARPSYQPPALKYIRDSVVLPPPLNIVEIGAGTGLFTRALLAHPDWSETTTIGSLKAYDPSSGMRAVFTEKTRDDRVTVAEGTFERIDVEDSWADLIVVAQAFHWCPDYEKAAQEFARVLKPQGTLAYIWNLEDRHGVTWVARTRDVIEAQEAGTPQFRLGLWRQFFNTPSYRKFFKTAEEMKWKYVLPVTIEDVVTRSLSKSYISILPEDERDKVVDNLRNILETEQKTWINNEEGVFEYPYETTVVIIHRR</sequence>
<organism evidence="1 2">
    <name type="scientific">Thelephora ganbajun</name>
    <name type="common">Ganba fungus</name>
    <dbReference type="NCBI Taxonomy" id="370292"/>
    <lineage>
        <taxon>Eukaryota</taxon>
        <taxon>Fungi</taxon>
        <taxon>Dikarya</taxon>
        <taxon>Basidiomycota</taxon>
        <taxon>Agaricomycotina</taxon>
        <taxon>Agaricomycetes</taxon>
        <taxon>Thelephorales</taxon>
        <taxon>Thelephoraceae</taxon>
        <taxon>Thelephora</taxon>
    </lineage>
</organism>
<reference evidence="1" key="1">
    <citation type="submission" date="2019-10" db="EMBL/GenBank/DDBJ databases">
        <authorList>
            <consortium name="DOE Joint Genome Institute"/>
            <person name="Kuo A."/>
            <person name="Miyauchi S."/>
            <person name="Kiss E."/>
            <person name="Drula E."/>
            <person name="Kohler A."/>
            <person name="Sanchez-Garcia M."/>
            <person name="Andreopoulos B."/>
            <person name="Barry K.W."/>
            <person name="Bonito G."/>
            <person name="Buee M."/>
            <person name="Carver A."/>
            <person name="Chen C."/>
            <person name="Cichocki N."/>
            <person name="Clum A."/>
            <person name="Culley D."/>
            <person name="Crous P.W."/>
            <person name="Fauchery L."/>
            <person name="Girlanda M."/>
            <person name="Hayes R."/>
            <person name="Keri Z."/>
            <person name="Labutti K."/>
            <person name="Lipzen A."/>
            <person name="Lombard V."/>
            <person name="Magnuson J."/>
            <person name="Maillard F."/>
            <person name="Morin E."/>
            <person name="Murat C."/>
            <person name="Nolan M."/>
            <person name="Ohm R."/>
            <person name="Pangilinan J."/>
            <person name="Pereira M."/>
            <person name="Perotto S."/>
            <person name="Peter M."/>
            <person name="Riley R."/>
            <person name="Sitrit Y."/>
            <person name="Stielow B."/>
            <person name="Szollosi G."/>
            <person name="Zifcakova L."/>
            <person name="Stursova M."/>
            <person name="Spatafora J.W."/>
            <person name="Tedersoo L."/>
            <person name="Vaario L.-M."/>
            <person name="Yamada A."/>
            <person name="Yan M."/>
            <person name="Wang P."/>
            <person name="Xu J."/>
            <person name="Bruns T."/>
            <person name="Baldrian P."/>
            <person name="Vilgalys R."/>
            <person name="Henrissat B."/>
            <person name="Grigoriev I.V."/>
            <person name="Hibbett D."/>
            <person name="Nagy L.G."/>
            <person name="Martin F.M."/>
        </authorList>
    </citation>
    <scope>NUCLEOTIDE SEQUENCE</scope>
    <source>
        <strain evidence="1">P2</strain>
    </source>
</reference>
<dbReference type="EMBL" id="MU118030">
    <property type="protein sequence ID" value="KAF9647578.1"/>
    <property type="molecule type" value="Genomic_DNA"/>
</dbReference>
<comment type="caution">
    <text evidence="1">The sequence shown here is derived from an EMBL/GenBank/DDBJ whole genome shotgun (WGS) entry which is preliminary data.</text>
</comment>